<gene>
    <name evidence="1" type="ORF">H2200_005988</name>
</gene>
<dbReference type="EMBL" id="JAPDRK010000008">
    <property type="protein sequence ID" value="KAJ9609660.1"/>
    <property type="molecule type" value="Genomic_DNA"/>
</dbReference>
<evidence type="ECO:0000313" key="1">
    <source>
        <dbReference type="EMBL" id="KAJ9609660.1"/>
    </source>
</evidence>
<proteinExistence type="predicted"/>
<comment type="caution">
    <text evidence="1">The sequence shown here is derived from an EMBL/GenBank/DDBJ whole genome shotgun (WGS) entry which is preliminary data.</text>
</comment>
<keyword evidence="2" id="KW-1185">Reference proteome</keyword>
<sequence>MTLHHSSPKSALHQSQLKQTLGWLSSISNLELLPTVALLLSFPDPGEDSSTGAMVDFPPELRYAVVKVLVAELEHYGKWRDETEQWKTLLTLRCTAREFTNMHIIKATLFECIALEATKRDVDRVREMKFVSLASFVKKVILRPSPHNTDLSESDFRMIICNEEREDPMEESMLVENYKTKSVLASHDEFLTQSGELERAWRALLGQFHQLDTISIKSWIGDHPLLSEYSYSYVIDDVVRPTLRKASQTTYSRFFSKVVRCISALQVDVRALEIDYENIQPFYDWSGDDWQQLKLDSLKRICFHAPYMKDLAPDMYQREDNIAEGMDAIMSKISSPLEEIDFRQVLHRSDMKPSFRIRGLPTLRKMALQYLSLDLDEFVSAVAEMPKLELIWLSDICVHYSQDPNSSWKGLFDVIRDQKTSKLVLLDWTDVWSRDDYLQDLYLNLDPACFNEQLSSCQRSGEPELSLLLYVTGRGSWNEELQKKYDA</sequence>
<protein>
    <submittedName>
        <fullName evidence="1">Uncharacterized protein</fullName>
    </submittedName>
</protein>
<name>A0AA39CIU8_9EURO</name>
<dbReference type="AlphaFoldDB" id="A0AA39CIU8"/>
<organism evidence="1 2">
    <name type="scientific">Cladophialophora chaetospira</name>
    <dbReference type="NCBI Taxonomy" id="386627"/>
    <lineage>
        <taxon>Eukaryota</taxon>
        <taxon>Fungi</taxon>
        <taxon>Dikarya</taxon>
        <taxon>Ascomycota</taxon>
        <taxon>Pezizomycotina</taxon>
        <taxon>Eurotiomycetes</taxon>
        <taxon>Chaetothyriomycetidae</taxon>
        <taxon>Chaetothyriales</taxon>
        <taxon>Herpotrichiellaceae</taxon>
        <taxon>Cladophialophora</taxon>
    </lineage>
</organism>
<reference evidence="1" key="1">
    <citation type="submission" date="2022-10" db="EMBL/GenBank/DDBJ databases">
        <title>Culturing micro-colonial fungi from biological soil crusts in the Mojave desert and describing Neophaeococcomyces mojavensis, and introducing the new genera and species Taxawa tesnikishii.</title>
        <authorList>
            <person name="Kurbessoian T."/>
            <person name="Stajich J.E."/>
        </authorList>
    </citation>
    <scope>NUCLEOTIDE SEQUENCE</scope>
    <source>
        <strain evidence="1">TK_41</strain>
    </source>
</reference>
<dbReference type="Proteomes" id="UP001172673">
    <property type="component" value="Unassembled WGS sequence"/>
</dbReference>
<accession>A0AA39CIU8</accession>
<evidence type="ECO:0000313" key="2">
    <source>
        <dbReference type="Proteomes" id="UP001172673"/>
    </source>
</evidence>